<evidence type="ECO:0000313" key="3">
    <source>
        <dbReference type="Proteomes" id="UP000299102"/>
    </source>
</evidence>
<dbReference type="PANTHER" id="PTHR38097">
    <property type="match status" value="1"/>
</dbReference>
<keyword evidence="3" id="KW-1185">Reference proteome</keyword>
<dbReference type="OrthoDB" id="10437516at2759"/>
<accession>A0A4C1SN34</accession>
<dbReference type="InterPro" id="IPR027454">
    <property type="entry name" value="Histone_HNS_N"/>
</dbReference>
<dbReference type="InterPro" id="IPR054180">
    <property type="entry name" value="H-NS-like_N"/>
</dbReference>
<dbReference type="STRING" id="151549.A0A4C1SN34"/>
<feature type="domain" description="DNA-binding protein H-NS-like N-terminal" evidence="1">
    <location>
        <begin position="2"/>
        <end position="49"/>
    </location>
</feature>
<dbReference type="InterPro" id="IPR037150">
    <property type="entry name" value="H-NS_C_dom_sf"/>
</dbReference>
<protein>
    <submittedName>
        <fullName evidence="2">DNA-binding protein H-NS</fullName>
    </submittedName>
</protein>
<gene>
    <name evidence="2" type="primary">hns</name>
    <name evidence="2" type="ORF">EVAR_101248_1</name>
</gene>
<proteinExistence type="predicted"/>
<dbReference type="Gene3D" id="4.10.430.10">
    <property type="entry name" value="Histone-like protein H-NS, C-terminal domain"/>
    <property type="match status" value="1"/>
</dbReference>
<dbReference type="GO" id="GO:0003680">
    <property type="term" value="F:minor groove of adenine-thymine-rich DNA binding"/>
    <property type="evidence" value="ECO:0007669"/>
    <property type="project" value="TreeGrafter"/>
</dbReference>
<dbReference type="GO" id="GO:0000976">
    <property type="term" value="F:transcription cis-regulatory region binding"/>
    <property type="evidence" value="ECO:0007669"/>
    <property type="project" value="TreeGrafter"/>
</dbReference>
<dbReference type="Proteomes" id="UP000299102">
    <property type="component" value="Unassembled WGS sequence"/>
</dbReference>
<dbReference type="GO" id="GO:0032993">
    <property type="term" value="C:protein-DNA complex"/>
    <property type="evidence" value="ECO:0007669"/>
    <property type="project" value="TreeGrafter"/>
</dbReference>
<dbReference type="Gene3D" id="1.10.287.1050">
    <property type="entry name" value="H-NS histone-like proteins"/>
    <property type="match status" value="1"/>
</dbReference>
<dbReference type="GO" id="GO:0046983">
    <property type="term" value="F:protein dimerization activity"/>
    <property type="evidence" value="ECO:0007669"/>
    <property type="project" value="InterPro"/>
</dbReference>
<organism evidence="2 3">
    <name type="scientific">Eumeta variegata</name>
    <name type="common">Bagworm moth</name>
    <name type="synonym">Eumeta japonica</name>
    <dbReference type="NCBI Taxonomy" id="151549"/>
    <lineage>
        <taxon>Eukaryota</taxon>
        <taxon>Metazoa</taxon>
        <taxon>Ecdysozoa</taxon>
        <taxon>Arthropoda</taxon>
        <taxon>Hexapoda</taxon>
        <taxon>Insecta</taxon>
        <taxon>Pterygota</taxon>
        <taxon>Neoptera</taxon>
        <taxon>Endopterygota</taxon>
        <taxon>Lepidoptera</taxon>
        <taxon>Glossata</taxon>
        <taxon>Ditrysia</taxon>
        <taxon>Tineoidea</taxon>
        <taxon>Psychidae</taxon>
        <taxon>Oiketicinae</taxon>
        <taxon>Eumeta</taxon>
    </lineage>
</organism>
<dbReference type="EMBL" id="BGZK01003670">
    <property type="protein sequence ID" value="GBP03559.1"/>
    <property type="molecule type" value="Genomic_DNA"/>
</dbReference>
<dbReference type="Pfam" id="PF22470">
    <property type="entry name" value="Histone_HNS_N"/>
    <property type="match status" value="1"/>
</dbReference>
<dbReference type="GO" id="GO:0001217">
    <property type="term" value="F:DNA-binding transcription repressor activity"/>
    <property type="evidence" value="ECO:0007669"/>
    <property type="project" value="TreeGrafter"/>
</dbReference>
<evidence type="ECO:0000259" key="1">
    <source>
        <dbReference type="Pfam" id="PF22470"/>
    </source>
</evidence>
<dbReference type="GO" id="GO:0005829">
    <property type="term" value="C:cytosol"/>
    <property type="evidence" value="ECO:0007669"/>
    <property type="project" value="TreeGrafter"/>
</dbReference>
<sequence length="242" mass="26208">MLEKLSVVVSERREEAQASEAANREKAEKLAKYRELLLQEGIDPNELLNGMPTTPAEKKNVRLVRLNQYTDENGDVKQWTGQGRTPSAIKSAIDADCCVIPFATVPPVHLSLRDGRRLKPIRPKGPSGVLLLLSDCTSTEQKVRSEIHGTASTQGDDAFAAAQWRNSEPINGCDDGLRGSAVDSGCSDRMMANSSPAIAGGELVLRRAACFRTVATFQAVVTGNMAISVVVTFEIVDIKQNQ</sequence>
<comment type="caution">
    <text evidence="2">The sequence shown here is derived from an EMBL/GenBank/DDBJ whole genome shotgun (WGS) entry which is preliminary data.</text>
</comment>
<dbReference type="AlphaFoldDB" id="A0A4C1SN34"/>
<dbReference type="SUPFAM" id="SSF81273">
    <property type="entry name" value="H-NS histone-like proteins"/>
    <property type="match status" value="1"/>
</dbReference>
<dbReference type="GO" id="GO:0003681">
    <property type="term" value="F:bent DNA binding"/>
    <property type="evidence" value="ECO:0007669"/>
    <property type="project" value="TreeGrafter"/>
</dbReference>
<name>A0A4C1SN34_EUMVA</name>
<keyword evidence="2" id="KW-0238">DNA-binding</keyword>
<dbReference type="PANTHER" id="PTHR38097:SF2">
    <property type="entry name" value="DNA-BINDING PROTEIN STPA"/>
    <property type="match status" value="1"/>
</dbReference>
<evidence type="ECO:0000313" key="2">
    <source>
        <dbReference type="EMBL" id="GBP03559.1"/>
    </source>
</evidence>
<reference evidence="2 3" key="1">
    <citation type="journal article" date="2019" name="Commun. Biol.">
        <title>The bagworm genome reveals a unique fibroin gene that provides high tensile strength.</title>
        <authorList>
            <person name="Kono N."/>
            <person name="Nakamura H."/>
            <person name="Ohtoshi R."/>
            <person name="Tomita M."/>
            <person name="Numata K."/>
            <person name="Arakawa K."/>
        </authorList>
    </citation>
    <scope>NUCLEOTIDE SEQUENCE [LARGE SCALE GENOMIC DNA]</scope>
</reference>